<organism evidence="2 3">
    <name type="scientific">Cladophialophora chaetospira</name>
    <dbReference type="NCBI Taxonomy" id="386627"/>
    <lineage>
        <taxon>Eukaryota</taxon>
        <taxon>Fungi</taxon>
        <taxon>Dikarya</taxon>
        <taxon>Ascomycota</taxon>
        <taxon>Pezizomycotina</taxon>
        <taxon>Eurotiomycetes</taxon>
        <taxon>Chaetothyriomycetidae</taxon>
        <taxon>Chaetothyriales</taxon>
        <taxon>Herpotrichiellaceae</taxon>
        <taxon>Cladophialophora</taxon>
    </lineage>
</organism>
<dbReference type="PANTHER" id="PTHR38700">
    <property type="entry name" value="YALI0E22418P"/>
    <property type="match status" value="1"/>
</dbReference>
<feature type="compositionally biased region" description="Basic and acidic residues" evidence="1">
    <location>
        <begin position="216"/>
        <end position="225"/>
    </location>
</feature>
<protein>
    <recommendedName>
        <fullName evidence="4">PH domain-containing protein</fullName>
    </recommendedName>
</protein>
<accession>A0AA38X223</accession>
<dbReference type="SUPFAM" id="SSF50729">
    <property type="entry name" value="PH domain-like"/>
    <property type="match status" value="1"/>
</dbReference>
<dbReference type="InterPro" id="IPR029071">
    <property type="entry name" value="Ubiquitin-like_domsf"/>
</dbReference>
<dbReference type="Proteomes" id="UP001172673">
    <property type="component" value="Unassembled WGS sequence"/>
</dbReference>
<evidence type="ECO:0000313" key="3">
    <source>
        <dbReference type="Proteomes" id="UP001172673"/>
    </source>
</evidence>
<feature type="compositionally biased region" description="Basic and acidic residues" evidence="1">
    <location>
        <begin position="232"/>
        <end position="243"/>
    </location>
</feature>
<evidence type="ECO:0008006" key="4">
    <source>
        <dbReference type="Google" id="ProtNLM"/>
    </source>
</evidence>
<dbReference type="Gene3D" id="3.10.20.90">
    <property type="entry name" value="Phosphatidylinositol 3-kinase Catalytic Subunit, Chain A, domain 1"/>
    <property type="match status" value="1"/>
</dbReference>
<dbReference type="SUPFAM" id="SSF54236">
    <property type="entry name" value="Ubiquitin-like"/>
    <property type="match status" value="1"/>
</dbReference>
<feature type="region of interest" description="Disordered" evidence="1">
    <location>
        <begin position="216"/>
        <end position="309"/>
    </location>
</feature>
<keyword evidence="3" id="KW-1185">Reference proteome</keyword>
<comment type="caution">
    <text evidence="2">The sequence shown here is derived from an EMBL/GenBank/DDBJ whole genome shotgun (WGS) entry which is preliminary data.</text>
</comment>
<dbReference type="PANTHER" id="PTHR38700:SF1">
    <property type="entry name" value="PH DOMAIN-CONTAINING PROTEIN"/>
    <property type="match status" value="1"/>
</dbReference>
<dbReference type="Gene3D" id="2.30.29.30">
    <property type="entry name" value="Pleckstrin-homology domain (PH domain)/Phosphotyrosine-binding domain (PTB)"/>
    <property type="match status" value="1"/>
</dbReference>
<feature type="compositionally biased region" description="Low complexity" evidence="1">
    <location>
        <begin position="116"/>
        <end position="138"/>
    </location>
</feature>
<evidence type="ECO:0000256" key="1">
    <source>
        <dbReference type="SAM" id="MobiDB-lite"/>
    </source>
</evidence>
<dbReference type="InterPro" id="IPR011993">
    <property type="entry name" value="PH-like_dom_sf"/>
</dbReference>
<dbReference type="AlphaFoldDB" id="A0AA38X223"/>
<gene>
    <name evidence="2" type="ORF">H2200_010038</name>
</gene>
<proteinExistence type="predicted"/>
<feature type="compositionally biased region" description="Polar residues" evidence="1">
    <location>
        <begin position="1"/>
        <end position="17"/>
    </location>
</feature>
<dbReference type="EMBL" id="JAPDRK010000016">
    <property type="protein sequence ID" value="KAJ9605381.1"/>
    <property type="molecule type" value="Genomic_DNA"/>
</dbReference>
<feature type="region of interest" description="Disordered" evidence="1">
    <location>
        <begin position="1"/>
        <end position="144"/>
    </location>
</feature>
<evidence type="ECO:0000313" key="2">
    <source>
        <dbReference type="EMBL" id="KAJ9605381.1"/>
    </source>
</evidence>
<feature type="region of interest" description="Disordered" evidence="1">
    <location>
        <begin position="671"/>
        <end position="698"/>
    </location>
</feature>
<reference evidence="2" key="1">
    <citation type="submission" date="2022-10" db="EMBL/GenBank/DDBJ databases">
        <title>Culturing micro-colonial fungi from biological soil crusts in the Mojave desert and describing Neophaeococcomyces mojavensis, and introducing the new genera and species Taxawa tesnikishii.</title>
        <authorList>
            <person name="Kurbessoian T."/>
            <person name="Stajich J.E."/>
        </authorList>
    </citation>
    <scope>NUCLEOTIDE SEQUENCE</scope>
    <source>
        <strain evidence="2">TK_41</strain>
    </source>
</reference>
<name>A0AA38X223_9EURO</name>
<sequence length="920" mass="102539">MNTDVQNVPAQPTQTQKFMRYRSVRKSAANVSEPHTSSPPPLPEAPQTSLTRVPSRYHRRPPVTQSAPLPKVPQLPSHLDHATVSRTRGQTIGGKVVENQVQSRDNGGRTIVIPHSSSQSGTRQTTSKSTSRRTPTSSWGVPEPVGFRRSYEVAREEARLILEGEHDRLSVLRQQEAKRRRQELERRRQEEEKAAEEARQREAELLAEREAAEARRREAKLEAAQKRRKPFRNRDADVQEHHTGPTLGSEPEQENKRSKMRTLVIGGPSLSKQDKNGHHRRASSAVEQVQAKPKERHGRTNSANRIDDIPEIETATTKANFDVPVSAVNAGERRVSVKCKEAFITLPVTPSTTATDILNSAALCMSEHIDPRTAILLESFSQLGLERPLRRYEHIRDVMNSWDNDAQDHLFIMAGSECAAPRLQIADAPDQQPFEITVQMYHSQKPGKWDKRWLKLREDGQISTSKNENGTDSTNICHVSDFDLYTPTTKQMKKLRPPKKICYAFKSQEKTAMFLDGASFVHFFCTKDKDIADRWYRAVHSWRSWYLVNMLGEGQRRPAEPALGLQLGNRPGTSNSRETLPYVLGSFKPLLDFGSFEPGRPSQSDNQRPLIDFVPARPSMDARPESPKLATIPQGAPPTAFPRKFMLEAATSGHGNDADGPFTGTGLLARSASRRTQGGSRTGHGVADGKPLLDLAPTSEFTDGSLLRRMETIAEKTPAPNKSDKHFSSQAYDSSYYREWDQRCTQQHNAKGVVLAEPLTLVVTSVGCVLGPAPSTDPISALSLACNVLQLVEQAIEAAKLCKDLYQRGSLDENNSIEEYADRIGAANNDLDAVLKRRALAPTTRTTRLDKICDESTKAAAALKLELNKLKLSKKQGIGQLGRAFTMTLRTIWKKGTIERLQHQLEAQEAALRAGLVKEL</sequence>